<proteinExistence type="inferred from homology"/>
<name>A0A183AR80_9TREM</name>
<protein>
    <recommendedName>
        <fullName evidence="2">Protein CNPPD1</fullName>
    </recommendedName>
</protein>
<dbReference type="Proteomes" id="UP000272942">
    <property type="component" value="Unassembled WGS sequence"/>
</dbReference>
<dbReference type="PANTHER" id="PTHR15615">
    <property type="match status" value="1"/>
</dbReference>
<dbReference type="Pfam" id="PF08613">
    <property type="entry name" value="Cyclin"/>
    <property type="match status" value="1"/>
</dbReference>
<dbReference type="Gene3D" id="1.10.472.10">
    <property type="entry name" value="Cyclin-like"/>
    <property type="match status" value="1"/>
</dbReference>
<keyword evidence="4" id="KW-1185">Reference proteome</keyword>
<evidence type="ECO:0000256" key="1">
    <source>
        <dbReference type="ARBA" id="ARBA00038508"/>
    </source>
</evidence>
<dbReference type="GO" id="GO:0000307">
    <property type="term" value="C:cyclin-dependent protein kinase holoenzyme complex"/>
    <property type="evidence" value="ECO:0007669"/>
    <property type="project" value="TreeGrafter"/>
</dbReference>
<reference evidence="5" key="1">
    <citation type="submission" date="2016-06" db="UniProtKB">
        <authorList>
            <consortium name="WormBaseParasite"/>
        </authorList>
    </citation>
    <scope>IDENTIFICATION</scope>
</reference>
<evidence type="ECO:0000256" key="2">
    <source>
        <dbReference type="ARBA" id="ARBA00040808"/>
    </source>
</evidence>
<comment type="similarity">
    <text evidence="1">Belongs to the CNPPD1 family.</text>
</comment>
<accession>A0A183AR80</accession>
<evidence type="ECO:0000313" key="3">
    <source>
        <dbReference type="EMBL" id="VDP85414.1"/>
    </source>
</evidence>
<dbReference type="EMBL" id="UZAN01047460">
    <property type="protein sequence ID" value="VDP85414.1"/>
    <property type="molecule type" value="Genomic_DNA"/>
</dbReference>
<dbReference type="CDD" id="cd20557">
    <property type="entry name" value="CYCLIN_ScPCL1-like"/>
    <property type="match status" value="1"/>
</dbReference>
<dbReference type="AlphaFoldDB" id="A0A183AR80"/>
<dbReference type="OrthoDB" id="244495at2759"/>
<dbReference type="GO" id="GO:0005634">
    <property type="term" value="C:nucleus"/>
    <property type="evidence" value="ECO:0007669"/>
    <property type="project" value="TreeGrafter"/>
</dbReference>
<dbReference type="WBParaSite" id="ECPE_0000949401-mRNA-1">
    <property type="protein sequence ID" value="ECPE_0000949401-mRNA-1"/>
    <property type="gene ID" value="ECPE_0000949401"/>
</dbReference>
<reference evidence="3 4" key="2">
    <citation type="submission" date="2018-11" db="EMBL/GenBank/DDBJ databases">
        <authorList>
            <consortium name="Pathogen Informatics"/>
        </authorList>
    </citation>
    <scope>NUCLEOTIDE SEQUENCE [LARGE SCALE GENOMIC DNA]</scope>
    <source>
        <strain evidence="3 4">Egypt</strain>
    </source>
</reference>
<dbReference type="InterPro" id="IPR013922">
    <property type="entry name" value="Cyclin_PHO80-like"/>
</dbReference>
<evidence type="ECO:0000313" key="4">
    <source>
        <dbReference type="Proteomes" id="UP000272942"/>
    </source>
</evidence>
<evidence type="ECO:0000313" key="5">
    <source>
        <dbReference type="WBParaSite" id="ECPE_0000949401-mRNA-1"/>
    </source>
</evidence>
<sequence>MYSAFVRSLPGASLLFPFFKFQLLEPNKSPLIFIEKFVNTESAPYMLEEMTAVDLFTVSLMLASKYLYDVDCDHGAYNSDWADVFGIDLYELNKLEIQFLSAMNWCCFVNSKDLESAVYRATGIGKSVTPSPSPNGSGLKKCDNKAVHNSNEFTALFYHLIDLPYKSCFKKTDIRIFLFSILIRPWPL</sequence>
<gene>
    <name evidence="3" type="ORF">ECPE_LOCUS9465</name>
</gene>
<dbReference type="GO" id="GO:0019901">
    <property type="term" value="F:protein kinase binding"/>
    <property type="evidence" value="ECO:0007669"/>
    <property type="project" value="InterPro"/>
</dbReference>
<dbReference type="PANTHER" id="PTHR15615:SF108">
    <property type="entry name" value="PROTEIN CNPPD1"/>
    <property type="match status" value="1"/>
</dbReference>
<dbReference type="GO" id="GO:0016538">
    <property type="term" value="F:cyclin-dependent protein serine/threonine kinase regulator activity"/>
    <property type="evidence" value="ECO:0007669"/>
    <property type="project" value="TreeGrafter"/>
</dbReference>
<organism evidence="5">
    <name type="scientific">Echinostoma caproni</name>
    <dbReference type="NCBI Taxonomy" id="27848"/>
    <lineage>
        <taxon>Eukaryota</taxon>
        <taxon>Metazoa</taxon>
        <taxon>Spiralia</taxon>
        <taxon>Lophotrochozoa</taxon>
        <taxon>Platyhelminthes</taxon>
        <taxon>Trematoda</taxon>
        <taxon>Digenea</taxon>
        <taxon>Plagiorchiida</taxon>
        <taxon>Echinostomata</taxon>
        <taxon>Echinostomatoidea</taxon>
        <taxon>Echinostomatidae</taxon>
        <taxon>Echinostoma</taxon>
    </lineage>
</organism>